<name>A0ABZ0UQ75_9RICK</name>
<evidence type="ECO:0000313" key="1">
    <source>
        <dbReference type="EMBL" id="WPY00200.1"/>
    </source>
</evidence>
<reference evidence="1 2" key="1">
    <citation type="submission" date="2022-10" db="EMBL/GenBank/DDBJ databases">
        <title>Host association and intracellularity evolved multiple times independently in the Rickettsiales.</title>
        <authorList>
            <person name="Castelli M."/>
            <person name="Nardi T."/>
            <person name="Gammuto L."/>
            <person name="Bellinzona G."/>
            <person name="Sabaneyeva E."/>
            <person name="Potekhin A."/>
            <person name="Serra V."/>
            <person name="Petroni G."/>
            <person name="Sassera D."/>
        </authorList>
    </citation>
    <scope>NUCLEOTIDE SEQUENCE [LARGE SCALE GENOMIC DNA]</scope>
    <source>
        <strain evidence="1 2">Kr 154-4</strain>
    </source>
</reference>
<dbReference type="Proteomes" id="UP001326613">
    <property type="component" value="Chromosome"/>
</dbReference>
<sequence length="95" mass="10437">MDWLLKPSLSDRLLLTHSMSFPATAGIQRIASVSELGTTKFRVIHLCSRIIKLAQGLTLKFIVPSSLTLAIVYAQAIENAKVQPIEISGMLTRSE</sequence>
<accession>A0ABZ0UQ75</accession>
<protein>
    <submittedName>
        <fullName evidence="1">Uncharacterized protein</fullName>
    </submittedName>
</protein>
<gene>
    <name evidence="1" type="ORF">Trichorick_00072</name>
</gene>
<organism evidence="1 2">
    <name type="scientific">Candidatus Trichorickettsia mobilis</name>
    <dbReference type="NCBI Taxonomy" id="1346319"/>
    <lineage>
        <taxon>Bacteria</taxon>
        <taxon>Pseudomonadati</taxon>
        <taxon>Pseudomonadota</taxon>
        <taxon>Alphaproteobacteria</taxon>
        <taxon>Rickettsiales</taxon>
        <taxon>Rickettsiaceae</taxon>
        <taxon>Rickettsieae</taxon>
        <taxon>Candidatus Trichorickettsia</taxon>
    </lineage>
</organism>
<keyword evidence="2" id="KW-1185">Reference proteome</keyword>
<proteinExistence type="predicted"/>
<evidence type="ECO:0000313" key="2">
    <source>
        <dbReference type="Proteomes" id="UP001326613"/>
    </source>
</evidence>
<dbReference type="EMBL" id="CP112932">
    <property type="protein sequence ID" value="WPY00200.1"/>
    <property type="molecule type" value="Genomic_DNA"/>
</dbReference>